<dbReference type="OrthoDB" id="1688888at2"/>
<gene>
    <name evidence="1" type="ORF">Desgi_4679</name>
</gene>
<evidence type="ECO:0000313" key="1">
    <source>
        <dbReference type="EMBL" id="AGL03905.1"/>
    </source>
</evidence>
<dbReference type="HOGENOM" id="CLU_081255_0_0_9"/>
<dbReference type="InterPro" id="IPR029035">
    <property type="entry name" value="DHS-like_NAD/FAD-binding_dom"/>
</dbReference>
<reference evidence="1 2" key="1">
    <citation type="submission" date="2012-01" db="EMBL/GenBank/DDBJ databases">
        <title>Complete sequence of Desulfotomaculum gibsoniae DSM 7213.</title>
        <authorList>
            <consortium name="US DOE Joint Genome Institute"/>
            <person name="Lucas S."/>
            <person name="Han J."/>
            <person name="Lapidus A."/>
            <person name="Cheng J.-F."/>
            <person name="Goodwin L."/>
            <person name="Pitluck S."/>
            <person name="Peters L."/>
            <person name="Ovchinnikova G."/>
            <person name="Teshima H."/>
            <person name="Detter J.C."/>
            <person name="Han C."/>
            <person name="Tapia R."/>
            <person name="Land M."/>
            <person name="Hauser L."/>
            <person name="Kyrpides N."/>
            <person name="Ivanova N."/>
            <person name="Pagani I."/>
            <person name="Parshina S."/>
            <person name="Plugge C."/>
            <person name="Muyzer G."/>
            <person name="Kuever J."/>
            <person name="Ivanova A."/>
            <person name="Nazina T."/>
            <person name="Klenk H.-P."/>
            <person name="Brambilla E."/>
            <person name="Spring S."/>
            <person name="Stams A.F."/>
            <person name="Woyke T."/>
        </authorList>
    </citation>
    <scope>NUCLEOTIDE SEQUENCE [LARGE SCALE GENOMIC DNA]</scope>
    <source>
        <strain evidence="1 2">DSM 7213</strain>
    </source>
</reference>
<proteinExistence type="predicted"/>
<organism evidence="1 2">
    <name type="scientific">Desulfoscipio gibsoniae DSM 7213</name>
    <dbReference type="NCBI Taxonomy" id="767817"/>
    <lineage>
        <taxon>Bacteria</taxon>
        <taxon>Bacillati</taxon>
        <taxon>Bacillota</taxon>
        <taxon>Clostridia</taxon>
        <taxon>Eubacteriales</taxon>
        <taxon>Desulfallaceae</taxon>
        <taxon>Desulfoscipio</taxon>
    </lineage>
</organism>
<evidence type="ECO:0000313" key="2">
    <source>
        <dbReference type="Proteomes" id="UP000013520"/>
    </source>
</evidence>
<accession>R4KTH4</accession>
<protein>
    <submittedName>
        <fullName evidence="1">Uncharacterized protein</fullName>
    </submittedName>
</protein>
<dbReference type="STRING" id="767817.Desgi_4679"/>
<keyword evidence="2" id="KW-1185">Reference proteome</keyword>
<dbReference type="KEGG" id="dgi:Desgi_4679"/>
<name>R4KTH4_9FIRM</name>
<sequence>MSRINWPPSLIEDIARSRCIFFLGAGVSAGAKTLDPVPKRPKTWDNFLTSINDSFITDPSDKGFIARLIEEKRFLLALQCINNLIDSGTYQHIIAEEFSNPDYQPSQVHELISEIDPKIIITTNFDKIYEKAVPVQAITKVIYDNPSNFSDAIKSNKRVLVYAHGYIDNIGTIVFTKGQYFRAKRDYPEFYSILQALFMTNTILFIGYGLNDPDINLLLENVYIRTSSTKSHYNVTLEGVHPSIEKDWKSSYNIDTLEYGPTHDDLTQELEVLKASVETYKSAHGIGKI</sequence>
<dbReference type="AlphaFoldDB" id="R4KTH4"/>
<dbReference type="SUPFAM" id="SSF52467">
    <property type="entry name" value="DHS-like NAD/FAD-binding domain"/>
    <property type="match status" value="1"/>
</dbReference>
<dbReference type="RefSeq" id="WP_006522251.1">
    <property type="nucleotide sequence ID" value="NC_021184.1"/>
</dbReference>
<dbReference type="eggNOG" id="COG0846">
    <property type="taxonomic scope" value="Bacteria"/>
</dbReference>
<dbReference type="Proteomes" id="UP000013520">
    <property type="component" value="Chromosome"/>
</dbReference>
<dbReference type="Pfam" id="PF13289">
    <property type="entry name" value="SIR2_2"/>
    <property type="match status" value="1"/>
</dbReference>
<dbReference type="EMBL" id="CP003273">
    <property type="protein sequence ID" value="AGL03905.1"/>
    <property type="molecule type" value="Genomic_DNA"/>
</dbReference>